<dbReference type="InterPro" id="IPR041546">
    <property type="entry name" value="ClpA/ClpB_AAA_lid"/>
</dbReference>
<dbReference type="EMBL" id="JAATLJ010000001">
    <property type="protein sequence ID" value="NIZ39937.1"/>
    <property type="molecule type" value="Genomic_DNA"/>
</dbReference>
<feature type="domain" description="AAA+ ATPase" evidence="4">
    <location>
        <begin position="557"/>
        <end position="718"/>
    </location>
</feature>
<evidence type="ECO:0000313" key="5">
    <source>
        <dbReference type="EMBL" id="NIZ39937.1"/>
    </source>
</evidence>
<dbReference type="SUPFAM" id="SSF81923">
    <property type="entry name" value="Double Clp-N motif"/>
    <property type="match status" value="1"/>
</dbReference>
<dbReference type="AlphaFoldDB" id="A0A968G8L6"/>
<keyword evidence="1" id="KW-0677">Repeat</keyword>
<evidence type="ECO:0000256" key="2">
    <source>
        <dbReference type="ARBA" id="ARBA00022741"/>
    </source>
</evidence>
<reference evidence="5 6" key="1">
    <citation type="submission" date="2020-03" db="EMBL/GenBank/DDBJ databases">
        <title>Spirochaetal bacteria isolated from arthropods constitute a novel genus Entomospira genus novum within the order Spirochaetales.</title>
        <authorList>
            <person name="Grana-Miraglia L."/>
            <person name="Sikutova S."/>
            <person name="Fingerle V."/>
            <person name="Sing A."/>
            <person name="Castillo-Ramirez S."/>
            <person name="Margos G."/>
            <person name="Rudolf I."/>
        </authorList>
    </citation>
    <scope>NUCLEOTIDE SEQUENCE [LARGE SCALE GENOMIC DNA]</scope>
    <source>
        <strain evidence="5 6">BR193</strain>
    </source>
</reference>
<dbReference type="PRINTS" id="PR00300">
    <property type="entry name" value="CLPPROTEASEA"/>
</dbReference>
<dbReference type="Gene3D" id="3.40.50.300">
    <property type="entry name" value="P-loop containing nucleotide triphosphate hydrolases"/>
    <property type="match status" value="2"/>
</dbReference>
<dbReference type="GO" id="GO:0005737">
    <property type="term" value="C:cytoplasm"/>
    <property type="evidence" value="ECO:0007669"/>
    <property type="project" value="TreeGrafter"/>
</dbReference>
<keyword evidence="6" id="KW-1185">Reference proteome</keyword>
<dbReference type="SUPFAM" id="SSF52540">
    <property type="entry name" value="P-loop containing nucleoside triphosphate hydrolases"/>
    <property type="match status" value="2"/>
</dbReference>
<dbReference type="GO" id="GO:0008233">
    <property type="term" value="F:peptidase activity"/>
    <property type="evidence" value="ECO:0007669"/>
    <property type="project" value="UniProtKB-KW"/>
</dbReference>
<dbReference type="Gene3D" id="1.10.8.60">
    <property type="match status" value="1"/>
</dbReference>
<dbReference type="InterPro" id="IPR004176">
    <property type="entry name" value="Clp_R_N"/>
</dbReference>
<dbReference type="GO" id="GO:0006508">
    <property type="term" value="P:proteolysis"/>
    <property type="evidence" value="ECO:0007669"/>
    <property type="project" value="UniProtKB-KW"/>
</dbReference>
<dbReference type="Proteomes" id="UP000711995">
    <property type="component" value="Unassembled WGS sequence"/>
</dbReference>
<proteinExistence type="predicted"/>
<dbReference type="PANTHER" id="PTHR11638:SF18">
    <property type="entry name" value="HEAT SHOCK PROTEIN 104"/>
    <property type="match status" value="1"/>
</dbReference>
<keyword evidence="5" id="KW-0378">Hydrolase</keyword>
<organism evidence="5 6">
    <name type="scientific">Entomospira entomophila</name>
    <dbReference type="NCBI Taxonomy" id="2719988"/>
    <lineage>
        <taxon>Bacteria</taxon>
        <taxon>Pseudomonadati</taxon>
        <taxon>Spirochaetota</taxon>
        <taxon>Spirochaetia</taxon>
        <taxon>Spirochaetales</taxon>
        <taxon>Spirochaetaceae</taxon>
        <taxon>Entomospira</taxon>
    </lineage>
</organism>
<dbReference type="Pfam" id="PF00004">
    <property type="entry name" value="AAA"/>
    <property type="match status" value="1"/>
</dbReference>
<dbReference type="SMART" id="SM00382">
    <property type="entry name" value="AAA"/>
    <property type="match status" value="2"/>
</dbReference>
<comment type="caution">
    <text evidence="5">The sequence shown here is derived from an EMBL/GenBank/DDBJ whole genome shotgun (WGS) entry which is preliminary data.</text>
</comment>
<dbReference type="CDD" id="cd00009">
    <property type="entry name" value="AAA"/>
    <property type="match status" value="1"/>
</dbReference>
<evidence type="ECO:0000313" key="6">
    <source>
        <dbReference type="Proteomes" id="UP000711995"/>
    </source>
</evidence>
<name>A0A968G8L6_9SPIO</name>
<keyword evidence="3 5" id="KW-0067">ATP-binding</keyword>
<accession>A0A968G8L6</accession>
<dbReference type="InterPro" id="IPR027417">
    <property type="entry name" value="P-loop_NTPase"/>
</dbReference>
<feature type="domain" description="AAA+ ATPase" evidence="4">
    <location>
        <begin position="221"/>
        <end position="366"/>
    </location>
</feature>
<dbReference type="InterPro" id="IPR003959">
    <property type="entry name" value="ATPase_AAA_core"/>
</dbReference>
<evidence type="ECO:0000256" key="3">
    <source>
        <dbReference type="ARBA" id="ARBA00022840"/>
    </source>
</evidence>
<dbReference type="RefSeq" id="WP_167699546.1">
    <property type="nucleotide sequence ID" value="NZ_CP118174.1"/>
</dbReference>
<evidence type="ECO:0000259" key="4">
    <source>
        <dbReference type="SMART" id="SM00382"/>
    </source>
</evidence>
<dbReference type="Pfam" id="PF07724">
    <property type="entry name" value="AAA_2"/>
    <property type="match status" value="1"/>
</dbReference>
<dbReference type="Gene3D" id="1.10.1780.10">
    <property type="entry name" value="Clp, N-terminal domain"/>
    <property type="match status" value="1"/>
</dbReference>
<sequence>MISKKLTKQAREVLILLAKQEATHVLATEVLPEHVALAILKKGPTKITRILKQCQIKIASVLPLFEELIDRPTQETQLKANRKEPLSIGFSPAIHVMLRTAELEAMRMHADFIQEEHLFLAILLDVESSLHQCISKFGMTCDEFRSILYKITPSSLQEDSNINHANNHDNEEPPLLHVPDNSSFHKICINLNQHVSKEKKCGITGRDQELLQIIQILKRHTKNNPLLLGPAGVGKTAIIEALAHQINQQITPPFLHNTQIYELKISSLLAGTRYRGDFEERISDIITICENHPHIILFIDEIHLIAGAGASQDSNLDVANILKPALARGKIRCIGATTHNEYQQYLQSDSALERRFQRINIAEPNDKAMLHILEHAKDIYEASHFVSYSTIILQQIIELSKIHFPNRFMPDKALDLMDEVGATKSLTPYRLKAKLANTQQMLEHLYAKIEVEDSVDNQTPQLELYNHTRQEYDLLIEQWQQMQSSSEIAQITIQDLFVTISDKLKINSKLFNDDEEQVKSLLLNTLRQSVVGHDQIIKSLITHYIEAFRRPYFQPKPLLSLLLVGPPQVGRRCLMNALTMFSHQDSQSFLYINLSLLTSAHTVADLFSEVQQEHSRLHNRINIIQALKEHPQLVLYLDNIEMAHPDFFSYLKDMLNKAQITSSSGKTYHLYNTIIVLSSSLSHQQQPASFHVDVNPETPQDSQSLLALNRLLIPYLQEDLSHLVDHSYVFHALSHTDLLELFHKNWKHLETTLYTIGQVHIQYHEDLPSILLKESLYQAGYFQRLFEQSIKQTLLHQIHQPTFSSHRDLTLLVHYDPIAQALIVEHKTGISICQKA</sequence>
<dbReference type="InterPro" id="IPR050130">
    <property type="entry name" value="ClpA_ClpB"/>
</dbReference>
<dbReference type="InterPro" id="IPR036628">
    <property type="entry name" value="Clp_N_dom_sf"/>
</dbReference>
<dbReference type="GO" id="GO:0005524">
    <property type="term" value="F:ATP binding"/>
    <property type="evidence" value="ECO:0007669"/>
    <property type="project" value="UniProtKB-KW"/>
</dbReference>
<dbReference type="Pfam" id="PF17871">
    <property type="entry name" value="AAA_lid_9"/>
    <property type="match status" value="1"/>
</dbReference>
<keyword evidence="2" id="KW-0547">Nucleotide-binding</keyword>
<dbReference type="Pfam" id="PF02861">
    <property type="entry name" value="Clp_N"/>
    <property type="match status" value="1"/>
</dbReference>
<protein>
    <submittedName>
        <fullName evidence="5">ATP-dependent Clp protease ATP-binding subunit</fullName>
    </submittedName>
</protein>
<keyword evidence="5" id="KW-0645">Protease</keyword>
<dbReference type="PANTHER" id="PTHR11638">
    <property type="entry name" value="ATP-DEPENDENT CLP PROTEASE"/>
    <property type="match status" value="1"/>
</dbReference>
<evidence type="ECO:0000256" key="1">
    <source>
        <dbReference type="ARBA" id="ARBA00022737"/>
    </source>
</evidence>
<dbReference type="GO" id="GO:0016887">
    <property type="term" value="F:ATP hydrolysis activity"/>
    <property type="evidence" value="ECO:0007669"/>
    <property type="project" value="InterPro"/>
</dbReference>
<dbReference type="InterPro" id="IPR003593">
    <property type="entry name" value="AAA+_ATPase"/>
</dbReference>
<gene>
    <name evidence="5" type="ORF">HCT14_00165</name>
</gene>
<dbReference type="InterPro" id="IPR001270">
    <property type="entry name" value="ClpA/B"/>
</dbReference>
<dbReference type="Gene3D" id="4.10.860.10">
    <property type="entry name" value="UVR domain"/>
    <property type="match status" value="1"/>
</dbReference>
<dbReference type="GO" id="GO:0034605">
    <property type="term" value="P:cellular response to heat"/>
    <property type="evidence" value="ECO:0007669"/>
    <property type="project" value="TreeGrafter"/>
</dbReference>